<dbReference type="GO" id="GO:0009432">
    <property type="term" value="P:SOS response"/>
    <property type="evidence" value="ECO:0007669"/>
    <property type="project" value="TreeGrafter"/>
</dbReference>
<evidence type="ECO:0000313" key="9">
    <source>
        <dbReference type="EMBL" id="GAH76243.1"/>
    </source>
</evidence>
<dbReference type="InterPro" id="IPR004604">
    <property type="entry name" value="DNA_recomb/repair_RecN"/>
</dbReference>
<dbReference type="SUPFAM" id="SSF52540">
    <property type="entry name" value="P-loop containing nucleoside triphosphate hydrolases"/>
    <property type="match status" value="1"/>
</dbReference>
<dbReference type="GO" id="GO:0016887">
    <property type="term" value="F:ATP hydrolysis activity"/>
    <property type="evidence" value="ECO:0007669"/>
    <property type="project" value="InterPro"/>
</dbReference>
<protein>
    <recommendedName>
        <fullName evidence="2">DNA repair protein RecN</fullName>
    </recommendedName>
    <alternativeName>
        <fullName evidence="7">Recombination protein N</fullName>
    </alternativeName>
</protein>
<name>X1K2D6_9ZZZZ</name>
<gene>
    <name evidence="9" type="ORF">S03H2_42541</name>
</gene>
<evidence type="ECO:0000256" key="6">
    <source>
        <dbReference type="ARBA" id="ARBA00023204"/>
    </source>
</evidence>
<dbReference type="AlphaFoldDB" id="X1K2D6"/>
<accession>X1K2D6</accession>
<evidence type="ECO:0000256" key="3">
    <source>
        <dbReference type="ARBA" id="ARBA00022741"/>
    </source>
</evidence>
<dbReference type="GO" id="GO:0006310">
    <property type="term" value="P:DNA recombination"/>
    <property type="evidence" value="ECO:0007669"/>
    <property type="project" value="InterPro"/>
</dbReference>
<feature type="domain" description="Rad50/SbcC-type AAA" evidence="8">
    <location>
        <begin position="4"/>
        <end position="52"/>
    </location>
</feature>
<organism evidence="9">
    <name type="scientific">marine sediment metagenome</name>
    <dbReference type="NCBI Taxonomy" id="412755"/>
    <lineage>
        <taxon>unclassified sequences</taxon>
        <taxon>metagenomes</taxon>
        <taxon>ecological metagenomes</taxon>
    </lineage>
</organism>
<evidence type="ECO:0000256" key="1">
    <source>
        <dbReference type="ARBA" id="ARBA00009441"/>
    </source>
</evidence>
<keyword evidence="3" id="KW-0547">Nucleotide-binding</keyword>
<dbReference type="EMBL" id="BARU01026493">
    <property type="protein sequence ID" value="GAH76243.1"/>
    <property type="molecule type" value="Genomic_DNA"/>
</dbReference>
<dbReference type="Gene3D" id="3.40.50.300">
    <property type="entry name" value="P-loop containing nucleotide triphosphate hydrolases"/>
    <property type="match status" value="1"/>
</dbReference>
<keyword evidence="6" id="KW-0234">DNA repair</keyword>
<keyword evidence="4" id="KW-0227">DNA damage</keyword>
<dbReference type="Pfam" id="PF13476">
    <property type="entry name" value="AAA_23"/>
    <property type="match status" value="1"/>
</dbReference>
<evidence type="ECO:0000256" key="5">
    <source>
        <dbReference type="ARBA" id="ARBA00022840"/>
    </source>
</evidence>
<reference evidence="9" key="1">
    <citation type="journal article" date="2014" name="Front. Microbiol.">
        <title>High frequency of phylogenetically diverse reductive dehalogenase-homologous genes in deep subseafloor sedimentary metagenomes.</title>
        <authorList>
            <person name="Kawai M."/>
            <person name="Futagami T."/>
            <person name="Toyoda A."/>
            <person name="Takaki Y."/>
            <person name="Nishi S."/>
            <person name="Hori S."/>
            <person name="Arai W."/>
            <person name="Tsubouchi T."/>
            <person name="Morono Y."/>
            <person name="Uchiyama I."/>
            <person name="Ito T."/>
            <person name="Fujiyama A."/>
            <person name="Inagaki F."/>
            <person name="Takami H."/>
        </authorList>
    </citation>
    <scope>NUCLEOTIDE SEQUENCE</scope>
    <source>
        <strain evidence="9">Expedition CK06-06</strain>
    </source>
</reference>
<feature type="non-terminal residue" evidence="9">
    <location>
        <position position="62"/>
    </location>
</feature>
<dbReference type="GO" id="GO:0043590">
    <property type="term" value="C:bacterial nucleoid"/>
    <property type="evidence" value="ECO:0007669"/>
    <property type="project" value="TreeGrafter"/>
</dbReference>
<dbReference type="InterPro" id="IPR038729">
    <property type="entry name" value="Rad50/SbcC_AAA"/>
</dbReference>
<dbReference type="InterPro" id="IPR027417">
    <property type="entry name" value="P-loop_NTPase"/>
</dbReference>
<proteinExistence type="inferred from homology"/>
<evidence type="ECO:0000256" key="4">
    <source>
        <dbReference type="ARBA" id="ARBA00022763"/>
    </source>
</evidence>
<comment type="caution">
    <text evidence="9">The sequence shown here is derived from an EMBL/GenBank/DDBJ whole genome shotgun (WGS) entry which is preliminary data.</text>
</comment>
<dbReference type="GO" id="GO:0006302">
    <property type="term" value="P:double-strand break repair"/>
    <property type="evidence" value="ECO:0007669"/>
    <property type="project" value="InterPro"/>
</dbReference>
<sequence length="62" mass="6693">MLTELYIEDFAIIERLDLSFEPGLITFTGETGAGKSIIIDAVEILLGGRADSTMIRTGAKFA</sequence>
<evidence type="ECO:0000256" key="7">
    <source>
        <dbReference type="ARBA" id="ARBA00033408"/>
    </source>
</evidence>
<keyword evidence="5" id="KW-0067">ATP-binding</keyword>
<evidence type="ECO:0000256" key="2">
    <source>
        <dbReference type="ARBA" id="ARBA00021315"/>
    </source>
</evidence>
<dbReference type="PANTHER" id="PTHR11059:SF0">
    <property type="entry name" value="DNA REPAIR PROTEIN RECN"/>
    <property type="match status" value="1"/>
</dbReference>
<dbReference type="GO" id="GO:0005524">
    <property type="term" value="F:ATP binding"/>
    <property type="evidence" value="ECO:0007669"/>
    <property type="project" value="UniProtKB-KW"/>
</dbReference>
<dbReference type="PANTHER" id="PTHR11059">
    <property type="entry name" value="DNA REPAIR PROTEIN RECN"/>
    <property type="match status" value="1"/>
</dbReference>
<comment type="similarity">
    <text evidence="1">Belongs to the RecN family.</text>
</comment>
<evidence type="ECO:0000259" key="8">
    <source>
        <dbReference type="Pfam" id="PF13476"/>
    </source>
</evidence>